<accession>A0A9Q3ZEL3</accession>
<organism evidence="1 2">
    <name type="scientific">Alloalcanivorax xenomutans</name>
    <dbReference type="NCBI Taxonomy" id="1094342"/>
    <lineage>
        <taxon>Bacteria</taxon>
        <taxon>Pseudomonadati</taxon>
        <taxon>Pseudomonadota</taxon>
        <taxon>Gammaproteobacteria</taxon>
        <taxon>Oceanospirillales</taxon>
        <taxon>Alcanivoracaceae</taxon>
        <taxon>Alloalcanivorax</taxon>
    </lineage>
</organism>
<proteinExistence type="predicted"/>
<evidence type="ECO:0000313" key="2">
    <source>
        <dbReference type="Proteomes" id="UP001107961"/>
    </source>
</evidence>
<dbReference type="Proteomes" id="UP001107961">
    <property type="component" value="Unassembled WGS sequence"/>
</dbReference>
<dbReference type="KEGG" id="axe:P40_18825"/>
<sequence length="261" mass="30561">MSEEDNWEKLSESARRKVIQLASEYKEATTLEELKILHPEEVTDDLEQIYNLISGFREPLPTPLRLAQKLAQTKGRVREILAQPQSAPPPSEWGRKADKLQATLDKAQSYALDLLGIDIGDDSFPEATIEELRLGYIKIRRNMDRHQSDIPNRRKKQESEYNIGNFWIVELIDLLKREAGTFKHESKLQTKYRFDSIQWHINWAYEFCESEGITLSKSPRSRFYRIVEWLLPHMVDVAHRIEKVELYKTLQANPSLLKKPD</sequence>
<dbReference type="RefSeq" id="WP_080531574.1">
    <property type="nucleotide sequence ID" value="NZ_CP012331.1"/>
</dbReference>
<keyword evidence="2" id="KW-1185">Reference proteome</keyword>
<gene>
    <name evidence="1" type="ORF">LZG35_20010</name>
</gene>
<protein>
    <submittedName>
        <fullName evidence="1">Uncharacterized protein</fullName>
    </submittedName>
</protein>
<comment type="caution">
    <text evidence="1">The sequence shown here is derived from an EMBL/GenBank/DDBJ whole genome shotgun (WGS) entry which is preliminary data.</text>
</comment>
<name>A0A9Q3ZEL3_9GAMM</name>
<dbReference type="EMBL" id="JAJVKT010000034">
    <property type="protein sequence ID" value="MCE7510928.1"/>
    <property type="molecule type" value="Genomic_DNA"/>
</dbReference>
<reference evidence="1" key="1">
    <citation type="submission" date="2022-01" db="EMBL/GenBank/DDBJ databases">
        <authorList>
            <person name="Karlyshev A.V."/>
            <person name="Jaspars M."/>
        </authorList>
    </citation>
    <scope>NUCLEOTIDE SEQUENCE</scope>
    <source>
        <strain evidence="1">AGSA3-2</strain>
    </source>
</reference>
<dbReference type="AlphaFoldDB" id="A0A9Q3ZEL3"/>
<evidence type="ECO:0000313" key="1">
    <source>
        <dbReference type="EMBL" id="MCE7510928.1"/>
    </source>
</evidence>